<dbReference type="PROSITE" id="PS50110">
    <property type="entry name" value="RESPONSE_REGULATORY"/>
    <property type="match status" value="1"/>
</dbReference>
<evidence type="ECO:0000256" key="13">
    <source>
        <dbReference type="SAM" id="Phobius"/>
    </source>
</evidence>
<keyword evidence="7 13" id="KW-1133">Transmembrane helix</keyword>
<evidence type="ECO:0000259" key="14">
    <source>
        <dbReference type="PROSITE" id="PS50109"/>
    </source>
</evidence>
<dbReference type="PROSITE" id="PS50109">
    <property type="entry name" value="HIS_KIN"/>
    <property type="match status" value="1"/>
</dbReference>
<organism evidence="17 18">
    <name type="scientific">Iodobacter fluviatilis</name>
    <dbReference type="NCBI Taxonomy" id="537"/>
    <lineage>
        <taxon>Bacteria</taxon>
        <taxon>Pseudomonadati</taxon>
        <taxon>Pseudomonadota</taxon>
        <taxon>Betaproteobacteria</taxon>
        <taxon>Neisseriales</taxon>
        <taxon>Chitinibacteraceae</taxon>
        <taxon>Iodobacter</taxon>
    </lineage>
</organism>
<keyword evidence="4" id="KW-1003">Cell membrane</keyword>
<dbReference type="SUPFAM" id="SSF47384">
    <property type="entry name" value="Homodimeric domain of signal transducing histidine kinase"/>
    <property type="match status" value="1"/>
</dbReference>
<evidence type="ECO:0000313" key="17">
    <source>
        <dbReference type="EMBL" id="QBC42987.1"/>
    </source>
</evidence>
<comment type="function">
    <text evidence="10">Member of the two-component regulatory system BvgS/BvgA. Phosphorylates BvgA via a four-step phosphorelay in response to environmental signals.</text>
</comment>
<dbReference type="FunFam" id="3.30.565.10:FF:000010">
    <property type="entry name" value="Sensor histidine kinase RcsC"/>
    <property type="match status" value="1"/>
</dbReference>
<feature type="modified residue" description="4-aspartylphosphate" evidence="12">
    <location>
        <position position="839"/>
    </location>
</feature>
<evidence type="ECO:0000256" key="4">
    <source>
        <dbReference type="ARBA" id="ARBA00022475"/>
    </source>
</evidence>
<gene>
    <name evidence="17" type="ORF">C1H71_05080</name>
</gene>
<dbReference type="Gene3D" id="3.30.450.350">
    <property type="entry name" value="CHASE domain"/>
    <property type="match status" value="1"/>
</dbReference>
<dbReference type="CDD" id="cd17546">
    <property type="entry name" value="REC_hyHK_CKI1_RcsC-like"/>
    <property type="match status" value="1"/>
</dbReference>
<keyword evidence="8" id="KW-0902">Two-component regulatory system</keyword>
<evidence type="ECO:0000256" key="2">
    <source>
        <dbReference type="ARBA" id="ARBA00004651"/>
    </source>
</evidence>
<dbReference type="Pfam" id="PF00512">
    <property type="entry name" value="HisKA"/>
    <property type="match status" value="1"/>
</dbReference>
<dbReference type="CDD" id="cd00082">
    <property type="entry name" value="HisKA"/>
    <property type="match status" value="1"/>
</dbReference>
<dbReference type="InterPro" id="IPR005467">
    <property type="entry name" value="His_kinase_dom"/>
</dbReference>
<dbReference type="InterPro" id="IPR004358">
    <property type="entry name" value="Sig_transdc_His_kin-like_C"/>
</dbReference>
<protein>
    <recommendedName>
        <fullName evidence="11">Virulence sensor protein BvgS</fullName>
        <ecNumber evidence="3">2.7.13.3</ecNumber>
    </recommendedName>
</protein>
<feature type="transmembrane region" description="Helical" evidence="13">
    <location>
        <begin position="151"/>
        <end position="170"/>
    </location>
</feature>
<evidence type="ECO:0000256" key="6">
    <source>
        <dbReference type="ARBA" id="ARBA00022692"/>
    </source>
</evidence>
<feature type="domain" description="Histidine kinase" evidence="14">
    <location>
        <begin position="545"/>
        <end position="763"/>
    </location>
</feature>
<dbReference type="Gene3D" id="1.10.287.130">
    <property type="match status" value="1"/>
</dbReference>
<dbReference type="GO" id="GO:0000155">
    <property type="term" value="F:phosphorelay sensor kinase activity"/>
    <property type="evidence" value="ECO:0007669"/>
    <property type="project" value="InterPro"/>
</dbReference>
<feature type="domain" description="CHASE" evidence="16">
    <location>
        <begin position="314"/>
        <end position="399"/>
    </location>
</feature>
<dbReference type="Pfam" id="PF00072">
    <property type="entry name" value="Response_reg"/>
    <property type="match status" value="1"/>
</dbReference>
<evidence type="ECO:0000256" key="3">
    <source>
        <dbReference type="ARBA" id="ARBA00012438"/>
    </source>
</evidence>
<dbReference type="Pfam" id="PF02518">
    <property type="entry name" value="HATPase_c"/>
    <property type="match status" value="1"/>
</dbReference>
<dbReference type="PROSITE" id="PS50839">
    <property type="entry name" value="CHASE"/>
    <property type="match status" value="1"/>
</dbReference>
<dbReference type="InterPro" id="IPR036097">
    <property type="entry name" value="HisK_dim/P_sf"/>
</dbReference>
<dbReference type="EC" id="2.7.13.3" evidence="3"/>
<dbReference type="InterPro" id="IPR042240">
    <property type="entry name" value="CHASE_sf"/>
</dbReference>
<reference evidence="17 18" key="1">
    <citation type="submission" date="2018-01" db="EMBL/GenBank/DDBJ databases">
        <title>Genome sequence of Iodobacter sp. strain PCH194 isolated from Indian Trans-Himalaya.</title>
        <authorList>
            <person name="Kumar V."/>
            <person name="Thakur V."/>
            <person name="Kumar S."/>
            <person name="Singh D."/>
        </authorList>
    </citation>
    <scope>NUCLEOTIDE SEQUENCE [LARGE SCALE GENOMIC DNA]</scope>
    <source>
        <strain evidence="17 18">PCH194</strain>
    </source>
</reference>
<evidence type="ECO:0000256" key="9">
    <source>
        <dbReference type="ARBA" id="ARBA00023136"/>
    </source>
</evidence>
<evidence type="ECO:0000256" key="12">
    <source>
        <dbReference type="PROSITE-ProRule" id="PRU00169"/>
    </source>
</evidence>
<evidence type="ECO:0000313" key="18">
    <source>
        <dbReference type="Proteomes" id="UP000515917"/>
    </source>
</evidence>
<evidence type="ECO:0000256" key="8">
    <source>
        <dbReference type="ARBA" id="ARBA00023012"/>
    </source>
</evidence>
<comment type="subcellular location">
    <subcellularLocation>
        <location evidence="2">Cell membrane</location>
        <topology evidence="2">Multi-pass membrane protein</topology>
    </subcellularLocation>
</comment>
<dbReference type="InterPro" id="IPR003661">
    <property type="entry name" value="HisK_dim/P_dom"/>
</dbReference>
<dbReference type="EMBL" id="CP025781">
    <property type="protein sequence ID" value="QBC42987.1"/>
    <property type="molecule type" value="Genomic_DNA"/>
</dbReference>
<feature type="transmembrane region" description="Helical" evidence="13">
    <location>
        <begin position="117"/>
        <end position="139"/>
    </location>
</feature>
<evidence type="ECO:0000256" key="10">
    <source>
        <dbReference type="ARBA" id="ARBA00058004"/>
    </source>
</evidence>
<feature type="transmembrane region" description="Helical" evidence="13">
    <location>
        <begin position="76"/>
        <end position="96"/>
    </location>
</feature>
<dbReference type="SMART" id="SM00387">
    <property type="entry name" value="HATPase_c"/>
    <property type="match status" value="1"/>
</dbReference>
<dbReference type="RefSeq" id="WP_130105598.1">
    <property type="nucleotide sequence ID" value="NZ_CP025781.1"/>
</dbReference>
<evidence type="ECO:0000256" key="5">
    <source>
        <dbReference type="ARBA" id="ARBA00022553"/>
    </source>
</evidence>
<dbReference type="KEGG" id="ifl:C1H71_05080"/>
<comment type="catalytic activity">
    <reaction evidence="1">
        <text>ATP + protein L-histidine = ADP + protein N-phospho-L-histidine.</text>
        <dbReference type="EC" id="2.7.13.3"/>
    </reaction>
</comment>
<dbReference type="SUPFAM" id="SSF52172">
    <property type="entry name" value="CheY-like"/>
    <property type="match status" value="1"/>
</dbReference>
<feature type="transmembrane region" description="Helical" evidence="13">
    <location>
        <begin position="182"/>
        <end position="201"/>
    </location>
</feature>
<accession>A0A7G3G6Q9</accession>
<dbReference type="Proteomes" id="UP000515917">
    <property type="component" value="Chromosome"/>
</dbReference>
<dbReference type="InterPro" id="IPR036890">
    <property type="entry name" value="HATPase_C_sf"/>
</dbReference>
<dbReference type="InterPro" id="IPR007895">
    <property type="entry name" value="MASE1"/>
</dbReference>
<dbReference type="Gene3D" id="3.30.565.10">
    <property type="entry name" value="Histidine kinase-like ATPase, C-terminal domain"/>
    <property type="match status" value="1"/>
</dbReference>
<dbReference type="SMART" id="SM01079">
    <property type="entry name" value="CHASE"/>
    <property type="match status" value="1"/>
</dbReference>
<dbReference type="PANTHER" id="PTHR45339:SF1">
    <property type="entry name" value="HYBRID SIGNAL TRANSDUCTION HISTIDINE KINASE J"/>
    <property type="match status" value="1"/>
</dbReference>
<name>A0A7G3G6Q9_9NEIS</name>
<dbReference type="SUPFAM" id="SSF55874">
    <property type="entry name" value="ATPase domain of HSP90 chaperone/DNA topoisomerase II/histidine kinase"/>
    <property type="match status" value="1"/>
</dbReference>
<dbReference type="InterPro" id="IPR006189">
    <property type="entry name" value="CHASE_dom"/>
</dbReference>
<dbReference type="PANTHER" id="PTHR45339">
    <property type="entry name" value="HYBRID SIGNAL TRANSDUCTION HISTIDINE KINASE J"/>
    <property type="match status" value="1"/>
</dbReference>
<keyword evidence="5 12" id="KW-0597">Phosphoprotein</keyword>
<proteinExistence type="predicted"/>
<dbReference type="PRINTS" id="PR00344">
    <property type="entry name" value="BCTRLSENSOR"/>
</dbReference>
<dbReference type="InterPro" id="IPR011006">
    <property type="entry name" value="CheY-like_superfamily"/>
</dbReference>
<dbReference type="CDD" id="cd16922">
    <property type="entry name" value="HATPase_EvgS-ArcB-TorS-like"/>
    <property type="match status" value="1"/>
</dbReference>
<keyword evidence="6 13" id="KW-0812">Transmembrane</keyword>
<keyword evidence="18" id="KW-1185">Reference proteome</keyword>
<evidence type="ECO:0000259" key="15">
    <source>
        <dbReference type="PROSITE" id="PS50110"/>
    </source>
</evidence>
<dbReference type="Pfam" id="PF05231">
    <property type="entry name" value="MASE1"/>
    <property type="match status" value="1"/>
</dbReference>
<evidence type="ECO:0000256" key="11">
    <source>
        <dbReference type="ARBA" id="ARBA00070152"/>
    </source>
</evidence>
<evidence type="ECO:0000256" key="1">
    <source>
        <dbReference type="ARBA" id="ARBA00000085"/>
    </source>
</evidence>
<dbReference type="InterPro" id="IPR003594">
    <property type="entry name" value="HATPase_dom"/>
</dbReference>
<dbReference type="AlphaFoldDB" id="A0A7G3G6Q9"/>
<sequence length="933" mass="104110">MRLLLTNLLLALAYIVAGKLGLLISLPPGYATAIWPAAGIAFAACLLFDGRKIWPSILIGSWYVNSSVGPQWDLGILPLIIAAASVLQAMIGARLLRKFDPHFEMDQPIRILQFSGCGLLAGTIASTIANTALFFKGYLSGGLLTQNLSTWWLGDALGILIFTPLCIALYDKRPVWRDRRWMVVTPLLLTFSSFVFVYLFLRNSEIKQIQSQFSTEAITISQDFEKLDAVNTQTLRNLATLAQLVKPLSLPQFSTFVKQSYQASTSFRTLSWAPLLRHAPYDHQYEQLQQTLNLNNIKIHRLANWQPNPTGVLPLTLISPPSPSVLGLDLLSEPRRAQTAKAVITSHQVAISPKILLSDDLKGPGGLLMMAPVLSATGEVESIVSGVIDIRSWLKLMQQHKQVQWAILDLTEGNAEVVYSNFNSPFPSFIGSSQLDPTGVYFQQPFKFANRQWQLILHKPTHTLGGKTISASLVLLFCILTATAVIGNLALILSADRRRVTIEVENKTLVLQQEMIIRKQQEILLIEAKQQAESANLAKSQFLATMSHEIRTPLNGVIGMAQLLMQEKVGEAERLNYAQTILRSGDNLLSLLNEILDFSKVEAGKMALESLIYQPAELVQEVVNLFRETAHQRDLQLVLSFDVPRHFSCWGDPYRLRQVISNLLSNALKFTTKGTITLQLEQLENSFLKFTVADTGDGIDELQISKLFQTFSQGDGSITRRYGGTGLGLAICRSLIQLMGGEIGVKSQLGKGSQFWFQIPIDEVTDSEKHHPIHYQALPPLQKTPQIHRILVVEDNPINQVVVLAMLDRLGYQTGLAQHGQEALDAIKSASQYDLILMDCQMPIMDGYEASLLIRSWEQQFKRKRIPIIALTADAYQEDKNRCQAVGMDDFLSKPLCIHDLAETLKRWLPQRLARSILGYSVLTRPTRLKTSK</sequence>
<feature type="domain" description="Response regulatory" evidence="15">
    <location>
        <begin position="789"/>
        <end position="909"/>
    </location>
</feature>
<dbReference type="Gene3D" id="3.40.50.2300">
    <property type="match status" value="1"/>
</dbReference>
<dbReference type="InterPro" id="IPR001789">
    <property type="entry name" value="Sig_transdc_resp-reg_receiver"/>
</dbReference>
<dbReference type="SMART" id="SM00388">
    <property type="entry name" value="HisKA"/>
    <property type="match status" value="1"/>
</dbReference>
<evidence type="ECO:0000259" key="16">
    <source>
        <dbReference type="PROSITE" id="PS50839"/>
    </source>
</evidence>
<dbReference type="GO" id="GO:0005886">
    <property type="term" value="C:plasma membrane"/>
    <property type="evidence" value="ECO:0007669"/>
    <property type="project" value="UniProtKB-SubCell"/>
</dbReference>
<dbReference type="Pfam" id="PF03924">
    <property type="entry name" value="CHASE"/>
    <property type="match status" value="1"/>
</dbReference>
<keyword evidence="9 13" id="KW-0472">Membrane</keyword>
<dbReference type="SMART" id="SM00448">
    <property type="entry name" value="REC"/>
    <property type="match status" value="1"/>
</dbReference>
<evidence type="ECO:0000256" key="7">
    <source>
        <dbReference type="ARBA" id="ARBA00022989"/>
    </source>
</evidence>